<dbReference type="InterPro" id="IPR015422">
    <property type="entry name" value="PyrdxlP-dep_Trfase_small"/>
</dbReference>
<dbReference type="GO" id="GO:0005737">
    <property type="term" value="C:cytoplasm"/>
    <property type="evidence" value="ECO:0007669"/>
    <property type="project" value="TreeGrafter"/>
</dbReference>
<dbReference type="GO" id="GO:0030170">
    <property type="term" value="F:pyridoxal phosphate binding"/>
    <property type="evidence" value="ECO:0007669"/>
    <property type="project" value="InterPro"/>
</dbReference>
<name>A0A5C1QMS0_9SPIO</name>
<dbReference type="InterPro" id="IPR000277">
    <property type="entry name" value="Cys/Met-Metab_PyrdxlP-dep_enz"/>
</dbReference>
<proteinExistence type="inferred from homology"/>
<dbReference type="RefSeq" id="WP_149486709.1">
    <property type="nucleotide sequence ID" value="NZ_CP036150.1"/>
</dbReference>
<dbReference type="GO" id="GO:0004124">
    <property type="term" value="F:cysteine synthase activity"/>
    <property type="evidence" value="ECO:0007669"/>
    <property type="project" value="TreeGrafter"/>
</dbReference>
<dbReference type="OrthoDB" id="9780685at2"/>
<dbReference type="NCBIfam" id="TIGR01326">
    <property type="entry name" value="OAH_OAS_sulfhy"/>
    <property type="match status" value="1"/>
</dbReference>
<evidence type="ECO:0000256" key="1">
    <source>
        <dbReference type="ARBA" id="ARBA00001933"/>
    </source>
</evidence>
<dbReference type="AlphaFoldDB" id="A0A5C1QMS0"/>
<dbReference type="Gene3D" id="3.90.1150.10">
    <property type="entry name" value="Aspartate Aminotransferase, domain 1"/>
    <property type="match status" value="1"/>
</dbReference>
<organism evidence="7 8">
    <name type="scientific">Oceanispirochaeta crateris</name>
    <dbReference type="NCBI Taxonomy" id="2518645"/>
    <lineage>
        <taxon>Bacteria</taxon>
        <taxon>Pseudomonadati</taxon>
        <taxon>Spirochaetota</taxon>
        <taxon>Spirochaetia</taxon>
        <taxon>Spirochaetales</taxon>
        <taxon>Spirochaetaceae</taxon>
        <taxon>Oceanispirochaeta</taxon>
    </lineage>
</organism>
<keyword evidence="4 5" id="KW-0663">Pyridoxal phosphate</keyword>
<evidence type="ECO:0000313" key="7">
    <source>
        <dbReference type="EMBL" id="QEN08628.1"/>
    </source>
</evidence>
<feature type="modified residue" description="N6-(pyridoxal phosphate)lysine" evidence="5">
    <location>
        <position position="211"/>
    </location>
</feature>
<evidence type="ECO:0000256" key="6">
    <source>
        <dbReference type="RuleBase" id="RU362118"/>
    </source>
</evidence>
<dbReference type="SUPFAM" id="SSF53383">
    <property type="entry name" value="PLP-dependent transferases"/>
    <property type="match status" value="1"/>
</dbReference>
<dbReference type="GO" id="GO:0006535">
    <property type="term" value="P:cysteine biosynthetic process from serine"/>
    <property type="evidence" value="ECO:0007669"/>
    <property type="project" value="TreeGrafter"/>
</dbReference>
<evidence type="ECO:0000256" key="4">
    <source>
        <dbReference type="ARBA" id="ARBA00022898"/>
    </source>
</evidence>
<sequence length="431" mass="46650">MPYSEVKKPSFETVALHAGQTIDATKSRGVPLHRTSAYLFDSAEHAQNLFALKELGNIYTRLGNPTQDVLEQRVAALEGGAAALALASGTNAIFYSIINICNHGDEVVSSSNLYGGTYTMFNDILPQFGVKVRFADPNDPAALKAAINEKTRVLYTETIGNPSLDVADIDMFASLSKEFEIPLVVDSTFTTPYLLRPIEHGAHIVIHSLTKWIGGHGTAIGGIVVDSGTFNWQNPKFSLYNEPDGGYHGLRFAQDLGDLNPLAFILRMRTVPLRNLGGSIAPDNCWMFLQGLETLAIRMERHSENALSVAKHLESHPDVSWVRYPGLEKDPAHKLATKLLPAGAGGMVVFGIKGGREAGQKFIENLNLFSHVANVGDAKSLAIHPASTTHSQLSDENLISAGISGDLIRLSIGLENIKDIKADIDQSLKSV</sequence>
<dbReference type="InterPro" id="IPR015421">
    <property type="entry name" value="PyrdxlP-dep_Trfase_major"/>
</dbReference>
<dbReference type="CDD" id="cd00614">
    <property type="entry name" value="CGS_like"/>
    <property type="match status" value="1"/>
</dbReference>
<dbReference type="InterPro" id="IPR015424">
    <property type="entry name" value="PyrdxlP-dep_Trfase"/>
</dbReference>
<dbReference type="InterPro" id="IPR006235">
    <property type="entry name" value="OAc-hSer/O-AcSer_sulfhydrylase"/>
</dbReference>
<keyword evidence="3 7" id="KW-0808">Transferase</keyword>
<dbReference type="GO" id="GO:0019346">
    <property type="term" value="P:transsulfuration"/>
    <property type="evidence" value="ECO:0007669"/>
    <property type="project" value="InterPro"/>
</dbReference>
<dbReference type="Gene3D" id="3.40.640.10">
    <property type="entry name" value="Type I PLP-dependent aspartate aminotransferase-like (Major domain)"/>
    <property type="match status" value="1"/>
</dbReference>
<dbReference type="GO" id="GO:0071269">
    <property type="term" value="P:L-homocysteine biosynthetic process"/>
    <property type="evidence" value="ECO:0007669"/>
    <property type="project" value="TreeGrafter"/>
</dbReference>
<dbReference type="FunFam" id="3.40.640.10:FF:000035">
    <property type="entry name" value="O-succinylhomoserine sulfhydrylase"/>
    <property type="match status" value="1"/>
</dbReference>
<protein>
    <submittedName>
        <fullName evidence="7">O-acetylhomoserine aminocarboxypropyltransferase/cysteine synthase</fullName>
    </submittedName>
</protein>
<keyword evidence="8" id="KW-1185">Reference proteome</keyword>
<comment type="similarity">
    <text evidence="2 6">Belongs to the trans-sulfuration enzymes family.</text>
</comment>
<gene>
    <name evidence="7" type="ORF">EXM22_11765</name>
</gene>
<comment type="cofactor">
    <cofactor evidence="1 6">
        <name>pyridoxal 5'-phosphate</name>
        <dbReference type="ChEBI" id="CHEBI:597326"/>
    </cofactor>
</comment>
<dbReference type="GO" id="GO:0003961">
    <property type="term" value="F:O-acetylhomoserine aminocarboxypropyltransferase activity"/>
    <property type="evidence" value="ECO:0007669"/>
    <property type="project" value="TreeGrafter"/>
</dbReference>
<evidence type="ECO:0000313" key="8">
    <source>
        <dbReference type="Proteomes" id="UP000324209"/>
    </source>
</evidence>
<dbReference type="PIRSF" id="PIRSF001434">
    <property type="entry name" value="CGS"/>
    <property type="match status" value="1"/>
</dbReference>
<evidence type="ECO:0000256" key="5">
    <source>
        <dbReference type="PIRSR" id="PIRSR001434-2"/>
    </source>
</evidence>
<dbReference type="PANTHER" id="PTHR43797">
    <property type="entry name" value="HOMOCYSTEINE/CYSTEINE SYNTHASE"/>
    <property type="match status" value="1"/>
</dbReference>
<dbReference type="Proteomes" id="UP000324209">
    <property type="component" value="Chromosome"/>
</dbReference>
<dbReference type="Pfam" id="PF01053">
    <property type="entry name" value="Cys_Met_Meta_PP"/>
    <property type="match status" value="1"/>
</dbReference>
<dbReference type="EMBL" id="CP036150">
    <property type="protein sequence ID" value="QEN08628.1"/>
    <property type="molecule type" value="Genomic_DNA"/>
</dbReference>
<evidence type="ECO:0000256" key="3">
    <source>
        <dbReference type="ARBA" id="ARBA00022679"/>
    </source>
</evidence>
<dbReference type="KEGG" id="ock:EXM22_11765"/>
<evidence type="ECO:0000256" key="2">
    <source>
        <dbReference type="ARBA" id="ARBA00009077"/>
    </source>
</evidence>
<accession>A0A5C1QMS0</accession>
<reference evidence="7 8" key="1">
    <citation type="submission" date="2019-02" db="EMBL/GenBank/DDBJ databases">
        <title>Complete Genome Sequence and Methylome Analysis of free living Spirochaetas.</title>
        <authorList>
            <person name="Fomenkov A."/>
            <person name="Dubinina G."/>
            <person name="Leshcheva N."/>
            <person name="Mikheeva N."/>
            <person name="Grabovich M."/>
            <person name="Vincze T."/>
            <person name="Roberts R.J."/>
        </authorList>
    </citation>
    <scope>NUCLEOTIDE SEQUENCE [LARGE SCALE GENOMIC DNA]</scope>
    <source>
        <strain evidence="7 8">K2</strain>
    </source>
</reference>
<dbReference type="PANTHER" id="PTHR43797:SF2">
    <property type="entry name" value="HOMOCYSTEINE_CYSTEINE SYNTHASE"/>
    <property type="match status" value="1"/>
</dbReference>